<dbReference type="InterPro" id="IPR006553">
    <property type="entry name" value="Leu-rich_rpt_Cys-con_subtyp"/>
</dbReference>
<dbReference type="AlphaFoldDB" id="A0A813VLP1"/>
<keyword evidence="8" id="KW-1185">Reference proteome</keyword>
<dbReference type="EMBL" id="CAJNOO010000041">
    <property type="protein sequence ID" value="CAF0764914.1"/>
    <property type="molecule type" value="Genomic_DNA"/>
</dbReference>
<evidence type="ECO:0000313" key="3">
    <source>
        <dbReference type="EMBL" id="CAF0764914.1"/>
    </source>
</evidence>
<dbReference type="SUPFAM" id="SSF52047">
    <property type="entry name" value="RNI-like"/>
    <property type="match status" value="1"/>
</dbReference>
<dbReference type="EMBL" id="CAJOAX010000927">
    <property type="protein sequence ID" value="CAF3667460.1"/>
    <property type="molecule type" value="Genomic_DNA"/>
</dbReference>
<evidence type="ECO:0000313" key="4">
    <source>
        <dbReference type="EMBL" id="CAF0827404.1"/>
    </source>
</evidence>
<dbReference type="Proteomes" id="UP000663823">
    <property type="component" value="Unassembled WGS sequence"/>
</dbReference>
<dbReference type="Gene3D" id="3.80.10.10">
    <property type="entry name" value="Ribonuclease Inhibitor"/>
    <property type="match status" value="2"/>
</dbReference>
<proteinExistence type="predicted"/>
<dbReference type="InterPro" id="IPR001810">
    <property type="entry name" value="F-box_dom"/>
</dbReference>
<reference evidence="5" key="1">
    <citation type="submission" date="2021-02" db="EMBL/GenBank/DDBJ databases">
        <authorList>
            <person name="Nowell W R."/>
        </authorList>
    </citation>
    <scope>NUCLEOTIDE SEQUENCE</scope>
</reference>
<dbReference type="Proteomes" id="UP000663870">
    <property type="component" value="Unassembled WGS sequence"/>
</dbReference>
<evidence type="ECO:0000313" key="6">
    <source>
        <dbReference type="EMBL" id="CAF3667460.1"/>
    </source>
</evidence>
<dbReference type="EMBL" id="CAJNOL010000095">
    <property type="protein sequence ID" value="CAF0840441.1"/>
    <property type="molecule type" value="Genomic_DNA"/>
</dbReference>
<dbReference type="Proteomes" id="UP000663882">
    <property type="component" value="Unassembled WGS sequence"/>
</dbReference>
<feature type="domain" description="F-box" evidence="2">
    <location>
        <begin position="249"/>
        <end position="291"/>
    </location>
</feature>
<protein>
    <recommendedName>
        <fullName evidence="2">F-box domain-containing protein</fullName>
    </recommendedName>
</protein>
<dbReference type="OrthoDB" id="10257471at2759"/>
<dbReference type="EMBL" id="CAJNOU010000040">
    <property type="protein sequence ID" value="CAF0827404.1"/>
    <property type="molecule type" value="Genomic_DNA"/>
</dbReference>
<organism evidence="5 8">
    <name type="scientific">Rotaria sordida</name>
    <dbReference type="NCBI Taxonomy" id="392033"/>
    <lineage>
        <taxon>Eukaryota</taxon>
        <taxon>Metazoa</taxon>
        <taxon>Spiralia</taxon>
        <taxon>Gnathifera</taxon>
        <taxon>Rotifera</taxon>
        <taxon>Eurotatoria</taxon>
        <taxon>Bdelloidea</taxon>
        <taxon>Philodinida</taxon>
        <taxon>Philodinidae</taxon>
        <taxon>Rotaria</taxon>
    </lineage>
</organism>
<gene>
    <name evidence="7" type="ORF">FNK824_LOCUS8107</name>
    <name evidence="5" type="ORF">JXQ802_LOCUS6156</name>
    <name evidence="6" type="ORF">OTI717_LOCUS10331</name>
    <name evidence="3" type="ORF">RFH988_LOCUS2039</name>
    <name evidence="4" type="ORF">SEV965_LOCUS1936</name>
</gene>
<feature type="domain" description="F-box" evidence="2">
    <location>
        <begin position="204"/>
        <end position="244"/>
    </location>
</feature>
<dbReference type="Proteomes" id="UP000663889">
    <property type="component" value="Unassembled WGS sequence"/>
</dbReference>
<evidence type="ECO:0000313" key="7">
    <source>
        <dbReference type="EMBL" id="CAF3684913.1"/>
    </source>
</evidence>
<sequence>MVPIVFDELNVFTFPHSRMRKLLHCCTSKFGHTDFTSLNDFEKLLIRLQRIFKEFMAHEEIENHLVMKKLKKKLKQNSQIDDSELICDCHKVDRFTPLMALFRDGYAFIRRGNADRMSYGVKLHKAMNNFYKDFVPHMNEEENDIQPLLSKYFTEMEIKMMRTQVIKMTLQKRENSTIDIIYPIERPLKIYVISYEPFTSINSLSDHTLQYIMKYLNDRQLKQSCLIVNKQWNQCALKVLRDRSPISQLPDEIFLRLFKYYLNPYDLFNCCILVNKKWKYIITDKTIWNIVNPINWARGQWNSNIPLEETNIDQHHYDLFKTNETRIISGFVKYFLPEYGSSIENLILHGSITINDNIARKIFDSCPNLKHLNVGMTKLTPKAFLHFRWINSLESLIVEGCELMDDYLFINLISSCILLEYNDLFIIEDTHQCLVDKISYEKNSLNQLSLCQQCSHLYKNISNKFKLKILNLSGCYQITDYGLNLLINNGITEYLTYVDLSGCIRISCDCLSLLVSSSSNLKSERIYFCDNISLSLLSTANCCQNVDNNFGRFCCRSTY</sequence>
<accession>A0A813VLP1</accession>
<evidence type="ECO:0000313" key="8">
    <source>
        <dbReference type="Proteomes" id="UP000663870"/>
    </source>
</evidence>
<dbReference type="Gene3D" id="1.20.1280.50">
    <property type="match status" value="1"/>
</dbReference>
<dbReference type="InterPro" id="IPR032675">
    <property type="entry name" value="LRR_dom_sf"/>
</dbReference>
<dbReference type="SMART" id="SM00367">
    <property type="entry name" value="LRR_CC"/>
    <property type="match status" value="3"/>
</dbReference>
<dbReference type="EMBL" id="CAJOBE010000785">
    <property type="protein sequence ID" value="CAF3684913.1"/>
    <property type="molecule type" value="Genomic_DNA"/>
</dbReference>
<evidence type="ECO:0000313" key="5">
    <source>
        <dbReference type="EMBL" id="CAF0840441.1"/>
    </source>
</evidence>
<dbReference type="SUPFAM" id="SSF81383">
    <property type="entry name" value="F-box domain"/>
    <property type="match status" value="2"/>
</dbReference>
<comment type="caution">
    <text evidence="5">The sequence shown here is derived from an EMBL/GenBank/DDBJ whole genome shotgun (WGS) entry which is preliminary data.</text>
</comment>
<evidence type="ECO:0000256" key="1">
    <source>
        <dbReference type="ARBA" id="ARBA00022786"/>
    </source>
</evidence>
<dbReference type="InterPro" id="IPR036047">
    <property type="entry name" value="F-box-like_dom_sf"/>
</dbReference>
<name>A0A813VLP1_9BILA</name>
<dbReference type="Gene3D" id="1.20.120.520">
    <property type="entry name" value="nmb1532 protein domain like"/>
    <property type="match status" value="1"/>
</dbReference>
<dbReference type="Pfam" id="PF12937">
    <property type="entry name" value="F-box-like"/>
    <property type="match status" value="1"/>
</dbReference>
<evidence type="ECO:0000259" key="2">
    <source>
        <dbReference type="SMART" id="SM00256"/>
    </source>
</evidence>
<dbReference type="SMART" id="SM00256">
    <property type="entry name" value="FBOX"/>
    <property type="match status" value="2"/>
</dbReference>
<dbReference type="Proteomes" id="UP000663874">
    <property type="component" value="Unassembled WGS sequence"/>
</dbReference>
<keyword evidence="1" id="KW-0833">Ubl conjugation pathway</keyword>